<dbReference type="SUPFAM" id="SSF56281">
    <property type="entry name" value="Metallo-hydrolase/oxidoreductase"/>
    <property type="match status" value="1"/>
</dbReference>
<accession>A0A256FN54</accession>
<dbReference type="InterPro" id="IPR001279">
    <property type="entry name" value="Metallo-B-lactamas"/>
</dbReference>
<organism evidence="2 3">
    <name type="scientific">Brucella rhizosphaerae</name>
    <dbReference type="NCBI Taxonomy" id="571254"/>
    <lineage>
        <taxon>Bacteria</taxon>
        <taxon>Pseudomonadati</taxon>
        <taxon>Pseudomonadota</taxon>
        <taxon>Alphaproteobacteria</taxon>
        <taxon>Hyphomicrobiales</taxon>
        <taxon>Brucellaceae</taxon>
        <taxon>Brucella/Ochrobactrum group</taxon>
        <taxon>Brucella</taxon>
    </lineage>
</organism>
<proteinExistence type="predicted"/>
<protein>
    <submittedName>
        <fullName evidence="2">Beta-lactamase superfamily domain protein</fullName>
    </submittedName>
</protein>
<comment type="caution">
    <text evidence="2">The sequence shown here is derived from an EMBL/GenBank/DDBJ whole genome shotgun (WGS) entry which is preliminary data.</text>
</comment>
<evidence type="ECO:0000259" key="1">
    <source>
        <dbReference type="Pfam" id="PF12706"/>
    </source>
</evidence>
<dbReference type="AlphaFoldDB" id="A0A256FN54"/>
<dbReference type="PANTHER" id="PTHR43546">
    <property type="entry name" value="UPF0173 METAL-DEPENDENT HYDROLASE MJ1163-RELATED"/>
    <property type="match status" value="1"/>
</dbReference>
<dbReference type="Pfam" id="PF12706">
    <property type="entry name" value="Lactamase_B_2"/>
    <property type="match status" value="1"/>
</dbReference>
<dbReference type="InterPro" id="IPR050114">
    <property type="entry name" value="UPF0173_UPF0282_UlaG_hydrolase"/>
</dbReference>
<dbReference type="InterPro" id="IPR036866">
    <property type="entry name" value="RibonucZ/Hydroxyglut_hydro"/>
</dbReference>
<gene>
    <name evidence="2" type="ORF">CEV32_4427</name>
</gene>
<keyword evidence="3" id="KW-1185">Reference proteome</keyword>
<dbReference type="Proteomes" id="UP000216345">
    <property type="component" value="Unassembled WGS sequence"/>
</dbReference>
<dbReference type="OrthoDB" id="9805728at2"/>
<sequence length="288" mass="31385">MPGCLQENAVTLPLKEYLREPPQPGIRLFWLGQAGFVLEASEKRIVIDPYLSDSLAEKYKATARPHTRMMPPPVSPDGILFVDLVACTHAHTDHMDPGTLPALLTQNPNAMLLVPRAMKEQALLRSGVNAERIALTEAGETYSIGPITIVATRAAHETLEQDAEGNHKFLGYVFNCGALRIWHSGDCIPYEGLEAEVAAIKPDIALLPVNGRRPELSDNGVPGNFTLAEAIALTKHIGATDLVAHHYGLFDFNTEAPETIDAAAQSTVDLCIHRARREIALVSRALTY</sequence>
<reference evidence="2 3" key="1">
    <citation type="submission" date="2017-07" db="EMBL/GenBank/DDBJ databases">
        <title>Phylogenetic study on the rhizospheric bacterium Ochrobactrum sp. A44.</title>
        <authorList>
            <person name="Krzyzanowska D.M."/>
            <person name="Ossowicki A."/>
            <person name="Rajewska M."/>
            <person name="Maciag T."/>
            <person name="Kaczynski Z."/>
            <person name="Czerwicka M."/>
            <person name="Jafra S."/>
        </authorList>
    </citation>
    <scope>NUCLEOTIDE SEQUENCE [LARGE SCALE GENOMIC DNA]</scope>
    <source>
        <strain evidence="2 3">PR17</strain>
    </source>
</reference>
<evidence type="ECO:0000313" key="2">
    <source>
        <dbReference type="EMBL" id="OYR16198.1"/>
    </source>
</evidence>
<name>A0A256FN54_9HYPH</name>
<dbReference type="RefSeq" id="WP_094575677.1">
    <property type="nucleotide sequence ID" value="NZ_NNRK01000023.1"/>
</dbReference>
<dbReference type="EMBL" id="NNRK01000023">
    <property type="protein sequence ID" value="OYR16198.1"/>
    <property type="molecule type" value="Genomic_DNA"/>
</dbReference>
<feature type="domain" description="Metallo-beta-lactamase" evidence="1">
    <location>
        <begin position="44"/>
        <end position="247"/>
    </location>
</feature>
<evidence type="ECO:0000313" key="3">
    <source>
        <dbReference type="Proteomes" id="UP000216345"/>
    </source>
</evidence>
<dbReference type="Gene3D" id="3.60.15.10">
    <property type="entry name" value="Ribonuclease Z/Hydroxyacylglutathione hydrolase-like"/>
    <property type="match status" value="1"/>
</dbReference>